<gene>
    <name evidence="10" type="ORF">CAL25_22875</name>
</gene>
<dbReference type="GO" id="GO:0042918">
    <property type="term" value="P:alkanesulfonate transmembrane transport"/>
    <property type="evidence" value="ECO:0007669"/>
    <property type="project" value="UniProtKB-ARBA"/>
</dbReference>
<evidence type="ECO:0000313" key="10">
    <source>
        <dbReference type="EMBL" id="OZI44184.1"/>
    </source>
</evidence>
<dbReference type="GO" id="GO:0005886">
    <property type="term" value="C:plasma membrane"/>
    <property type="evidence" value="ECO:0007669"/>
    <property type="project" value="UniProtKB-SubCell"/>
</dbReference>
<dbReference type="Proteomes" id="UP000216913">
    <property type="component" value="Unassembled WGS sequence"/>
</dbReference>
<dbReference type="RefSeq" id="WP_094804225.1">
    <property type="nucleotide sequence ID" value="NZ_NEVP01000015.1"/>
</dbReference>
<proteinExistence type="inferred from homology"/>
<dbReference type="FunFam" id="1.10.3720.10:FF:000003">
    <property type="entry name" value="Aliphatic sulfonate ABC transporter permease"/>
    <property type="match status" value="1"/>
</dbReference>
<dbReference type="CDD" id="cd06261">
    <property type="entry name" value="TM_PBP2"/>
    <property type="match status" value="1"/>
</dbReference>
<feature type="transmembrane region" description="Helical" evidence="7">
    <location>
        <begin position="130"/>
        <end position="151"/>
    </location>
</feature>
<comment type="caution">
    <text evidence="10">The sequence shown here is derived from an EMBL/GenBank/DDBJ whole genome shotgun (WGS) entry which is preliminary data.</text>
</comment>
<feature type="transmembrane region" description="Helical" evidence="7">
    <location>
        <begin position="96"/>
        <end position="118"/>
    </location>
</feature>
<evidence type="ECO:0000256" key="8">
    <source>
        <dbReference type="SAM" id="MobiDB-lite"/>
    </source>
</evidence>
<dbReference type="PROSITE" id="PS50928">
    <property type="entry name" value="ABC_TM1"/>
    <property type="match status" value="1"/>
</dbReference>
<dbReference type="InterPro" id="IPR035906">
    <property type="entry name" value="MetI-like_sf"/>
</dbReference>
<organism evidence="10 11">
    <name type="scientific">Bordetella genomosp. 5</name>
    <dbReference type="NCBI Taxonomy" id="1395608"/>
    <lineage>
        <taxon>Bacteria</taxon>
        <taxon>Pseudomonadati</taxon>
        <taxon>Pseudomonadota</taxon>
        <taxon>Betaproteobacteria</taxon>
        <taxon>Burkholderiales</taxon>
        <taxon>Alcaligenaceae</taxon>
        <taxon>Bordetella</taxon>
    </lineage>
</organism>
<feature type="domain" description="ABC transmembrane type-1" evidence="9">
    <location>
        <begin position="87"/>
        <end position="271"/>
    </location>
</feature>
<feature type="compositionally biased region" description="Low complexity" evidence="8">
    <location>
        <begin position="19"/>
        <end position="30"/>
    </location>
</feature>
<accession>A0A261T3J5</accession>
<keyword evidence="5 7" id="KW-1133">Transmembrane helix</keyword>
<keyword evidence="2 7" id="KW-0813">Transport</keyword>
<evidence type="ECO:0000256" key="1">
    <source>
        <dbReference type="ARBA" id="ARBA00004651"/>
    </source>
</evidence>
<keyword evidence="3" id="KW-1003">Cell membrane</keyword>
<dbReference type="AlphaFoldDB" id="A0A261T3J5"/>
<dbReference type="OrthoDB" id="5298727at2"/>
<protein>
    <submittedName>
        <fullName evidence="10">ABC transporter permease</fullName>
    </submittedName>
</protein>
<dbReference type="Pfam" id="PF00528">
    <property type="entry name" value="BPD_transp_1"/>
    <property type="match status" value="1"/>
</dbReference>
<feature type="transmembrane region" description="Helical" evidence="7">
    <location>
        <begin position="157"/>
        <end position="176"/>
    </location>
</feature>
<sequence length="290" mass="31165">MSRAGADASTTLPDPLERPPAQAHAPDSSAAARTGWRVPAWLRGWVLPALILAGLEALVRSGTMPDYLMPAPSQVFDTIVDLADGPLWQHIGISSFRVFSGFAIGAALALLIGTWVGLSRRAEAYLEPSFQALRAVPGLAWVPLLLIWLGIDEASKITLIAIGAFFPVYLNLVAGIRNVDRKLVEVGALYGFSSLRLVRYIFVPAALPNLFTGLRQALSMAWLCVVAAELLAATKGIGYLLTDGRETSRPDLVLVAIILLAVMGKLTDSVLRFFEVKSLGWRDAYAGRAG</sequence>
<evidence type="ECO:0000259" key="9">
    <source>
        <dbReference type="PROSITE" id="PS50928"/>
    </source>
</evidence>
<feature type="transmembrane region" description="Helical" evidence="7">
    <location>
        <begin position="40"/>
        <end position="59"/>
    </location>
</feature>
<evidence type="ECO:0000256" key="3">
    <source>
        <dbReference type="ARBA" id="ARBA00022475"/>
    </source>
</evidence>
<reference evidence="10 11" key="1">
    <citation type="submission" date="2017-05" db="EMBL/GenBank/DDBJ databases">
        <title>Complete and WGS of Bordetella genogroups.</title>
        <authorList>
            <person name="Spilker T."/>
            <person name="LiPuma J."/>
        </authorList>
    </citation>
    <scope>NUCLEOTIDE SEQUENCE [LARGE SCALE GENOMIC DNA]</scope>
    <source>
        <strain evidence="10 11">AU10456</strain>
    </source>
</reference>
<dbReference type="PANTHER" id="PTHR30151">
    <property type="entry name" value="ALKANE SULFONATE ABC TRANSPORTER-RELATED, MEMBRANE SUBUNIT"/>
    <property type="match status" value="1"/>
</dbReference>
<keyword evidence="4 7" id="KW-0812">Transmembrane</keyword>
<feature type="transmembrane region" description="Helical" evidence="7">
    <location>
        <begin position="253"/>
        <end position="274"/>
    </location>
</feature>
<dbReference type="PANTHER" id="PTHR30151:SF39">
    <property type="entry name" value="ABC TRANSPORTER PERMEASE PROTEIN"/>
    <property type="match status" value="1"/>
</dbReference>
<evidence type="ECO:0000256" key="5">
    <source>
        <dbReference type="ARBA" id="ARBA00022989"/>
    </source>
</evidence>
<evidence type="ECO:0000313" key="11">
    <source>
        <dbReference type="Proteomes" id="UP000216913"/>
    </source>
</evidence>
<feature type="region of interest" description="Disordered" evidence="8">
    <location>
        <begin position="1"/>
        <end position="30"/>
    </location>
</feature>
<dbReference type="InterPro" id="IPR000515">
    <property type="entry name" value="MetI-like"/>
</dbReference>
<feature type="transmembrane region" description="Helical" evidence="7">
    <location>
        <begin position="220"/>
        <end position="241"/>
    </location>
</feature>
<dbReference type="Gene3D" id="1.10.3720.10">
    <property type="entry name" value="MetI-like"/>
    <property type="match status" value="1"/>
</dbReference>
<name>A0A261T3J5_9BORD</name>
<comment type="similarity">
    <text evidence="7">Belongs to the binding-protein-dependent transport system permease family.</text>
</comment>
<keyword evidence="11" id="KW-1185">Reference proteome</keyword>
<comment type="subcellular location">
    <subcellularLocation>
        <location evidence="1 7">Cell membrane</location>
        <topology evidence="1 7">Multi-pass membrane protein</topology>
    </subcellularLocation>
</comment>
<dbReference type="GO" id="GO:0010438">
    <property type="term" value="P:cellular response to sulfur starvation"/>
    <property type="evidence" value="ECO:0007669"/>
    <property type="project" value="TreeGrafter"/>
</dbReference>
<dbReference type="SUPFAM" id="SSF161098">
    <property type="entry name" value="MetI-like"/>
    <property type="match status" value="1"/>
</dbReference>
<evidence type="ECO:0000256" key="6">
    <source>
        <dbReference type="ARBA" id="ARBA00023136"/>
    </source>
</evidence>
<dbReference type="EMBL" id="NEVP01000015">
    <property type="protein sequence ID" value="OZI44184.1"/>
    <property type="molecule type" value="Genomic_DNA"/>
</dbReference>
<evidence type="ECO:0000256" key="7">
    <source>
        <dbReference type="RuleBase" id="RU363032"/>
    </source>
</evidence>
<evidence type="ECO:0000256" key="4">
    <source>
        <dbReference type="ARBA" id="ARBA00022692"/>
    </source>
</evidence>
<evidence type="ECO:0000256" key="2">
    <source>
        <dbReference type="ARBA" id="ARBA00022448"/>
    </source>
</evidence>
<keyword evidence="6 7" id="KW-0472">Membrane</keyword>